<dbReference type="InterPro" id="IPR000878">
    <property type="entry name" value="4pyrrol_Mease"/>
</dbReference>
<dbReference type="RefSeq" id="WP_145246633.1">
    <property type="nucleotide sequence ID" value="NZ_CP036278.1"/>
</dbReference>
<evidence type="ECO:0000256" key="1">
    <source>
        <dbReference type="ARBA" id="ARBA00005879"/>
    </source>
</evidence>
<dbReference type="Pfam" id="PF00590">
    <property type="entry name" value="TP_methylase"/>
    <property type="match status" value="1"/>
</dbReference>
<dbReference type="Gene3D" id="3.40.1010.10">
    <property type="entry name" value="Cobalt-precorrin-4 Transmethylase, Domain 1"/>
    <property type="match status" value="1"/>
</dbReference>
<keyword evidence="14" id="KW-1185">Reference proteome</keyword>
<evidence type="ECO:0000256" key="5">
    <source>
        <dbReference type="ARBA" id="ARBA00022679"/>
    </source>
</evidence>
<protein>
    <recommendedName>
        <fullName evidence="2">uroporphyrinogen-III C-methyltransferase</fullName>
        <ecNumber evidence="2">2.1.1.107</ecNumber>
    </recommendedName>
</protein>
<dbReference type="EC" id="2.1.1.107" evidence="2"/>
<dbReference type="FunFam" id="3.30.950.10:FF:000001">
    <property type="entry name" value="Siroheme synthase"/>
    <property type="match status" value="1"/>
</dbReference>
<dbReference type="FunFam" id="3.40.1010.10:FF:000001">
    <property type="entry name" value="Siroheme synthase"/>
    <property type="match status" value="1"/>
</dbReference>
<organism evidence="13 14">
    <name type="scientific">Aeoliella mucimassa</name>
    <dbReference type="NCBI Taxonomy" id="2527972"/>
    <lineage>
        <taxon>Bacteria</taxon>
        <taxon>Pseudomonadati</taxon>
        <taxon>Planctomycetota</taxon>
        <taxon>Planctomycetia</taxon>
        <taxon>Pirellulales</taxon>
        <taxon>Lacipirellulaceae</taxon>
        <taxon>Aeoliella</taxon>
    </lineage>
</organism>
<dbReference type="EMBL" id="CP036278">
    <property type="protein sequence ID" value="QDU55830.1"/>
    <property type="molecule type" value="Genomic_DNA"/>
</dbReference>
<name>A0A518AM80_9BACT</name>
<sequence>MNPQQTQVYLVGAGPGDPRLITLRGIECLRRAEVVLYDYLASAELLRYAPESAERVCLGRHGTGRILTQQEVNRLMVEYAQAGKTVVRLKGGDPNIFGRLVEETSGLVAAGIAFEVVPGLTTAATAGCYAGVAITDRDEASCVAFVTGRERCGKEGDDSLDYQSLAQFPGTLVFYMGVTTAPVWSTALIAGGKSPDTPVAVVRHCSLPTQQTWTCTLGEVPTLLSHDKLRPPVIVIVGKVAQQQSLTEWFTSRPLFGQSILVTRAIHQADELGDQLRELGANVVYQPAIEITPASDWAPVDQAIARIESFDWLVFSSRNGVEYFLRRMWKLGHDWRALAHCQLAAIGPGTAAALAEHHLRVDCQPEEYRAEALAAELSTSARGQRFLLLRASRGREVLAETLSAAGGEVEQVVVYESHDVTSPAPEVEKALTAGDIDWVTATSSAIARSLVAMLGESLNYSQLAAISPLTGEVLRDLGFPPKVVASDYTMAGLVAAIEQGVAAARRPA</sequence>
<dbReference type="SUPFAM" id="SSF53790">
    <property type="entry name" value="Tetrapyrrole methylase"/>
    <property type="match status" value="1"/>
</dbReference>
<evidence type="ECO:0000256" key="7">
    <source>
        <dbReference type="ARBA" id="ARBA00023244"/>
    </source>
</evidence>
<proteinExistence type="inferred from homology"/>
<dbReference type="GO" id="GO:0019354">
    <property type="term" value="P:siroheme biosynthetic process"/>
    <property type="evidence" value="ECO:0007669"/>
    <property type="project" value="InterPro"/>
</dbReference>
<dbReference type="InterPro" id="IPR003043">
    <property type="entry name" value="Uropor_MeTrfase_CS"/>
</dbReference>
<feature type="domain" description="Tetrapyrrole methylase" evidence="11">
    <location>
        <begin position="8"/>
        <end position="220"/>
    </location>
</feature>
<evidence type="ECO:0000256" key="2">
    <source>
        <dbReference type="ARBA" id="ARBA00012162"/>
    </source>
</evidence>
<dbReference type="Gene3D" id="3.30.950.10">
    <property type="entry name" value="Methyltransferase, Cobalt-precorrin-4 Transmethylase, Domain 2"/>
    <property type="match status" value="1"/>
</dbReference>
<dbReference type="GO" id="GO:0004852">
    <property type="term" value="F:uroporphyrinogen-III synthase activity"/>
    <property type="evidence" value="ECO:0007669"/>
    <property type="project" value="InterPro"/>
</dbReference>
<evidence type="ECO:0000256" key="6">
    <source>
        <dbReference type="ARBA" id="ARBA00022691"/>
    </source>
</evidence>
<dbReference type="InterPro" id="IPR006366">
    <property type="entry name" value="CobA/CysG_C"/>
</dbReference>
<dbReference type="PANTHER" id="PTHR45790">
    <property type="entry name" value="SIROHEME SYNTHASE-RELATED"/>
    <property type="match status" value="1"/>
</dbReference>
<dbReference type="InterPro" id="IPR036108">
    <property type="entry name" value="4pyrrol_syn_uPrphyn_synt_sf"/>
</dbReference>
<evidence type="ECO:0000259" key="12">
    <source>
        <dbReference type="Pfam" id="PF02602"/>
    </source>
</evidence>
<dbReference type="CDD" id="cd06578">
    <property type="entry name" value="HemD"/>
    <property type="match status" value="1"/>
</dbReference>
<evidence type="ECO:0000256" key="9">
    <source>
        <dbReference type="ARBA" id="ARBA00060548"/>
    </source>
</evidence>
<gene>
    <name evidence="13" type="primary">nasF</name>
    <name evidence="13" type="ORF">Pan181_20270</name>
</gene>
<evidence type="ECO:0000313" key="14">
    <source>
        <dbReference type="Proteomes" id="UP000315750"/>
    </source>
</evidence>
<feature type="domain" description="Tetrapyrrole biosynthesis uroporphyrinogen III synthase" evidence="12">
    <location>
        <begin position="271"/>
        <end position="495"/>
    </location>
</feature>
<comment type="pathway">
    <text evidence="9">Cofactor biosynthesis; adenosylcobalamin biosynthesis; precorrin-2 from uroporphyrinogen III: step 1/1.</text>
</comment>
<dbReference type="Pfam" id="PF02602">
    <property type="entry name" value="HEM4"/>
    <property type="match status" value="1"/>
</dbReference>
<evidence type="ECO:0000313" key="13">
    <source>
        <dbReference type="EMBL" id="QDU55830.1"/>
    </source>
</evidence>
<keyword evidence="5 10" id="KW-0808">Transferase</keyword>
<dbReference type="GO" id="GO:0009236">
    <property type="term" value="P:cobalamin biosynthetic process"/>
    <property type="evidence" value="ECO:0007669"/>
    <property type="project" value="UniProtKB-KW"/>
</dbReference>
<dbReference type="GO" id="GO:0004851">
    <property type="term" value="F:uroporphyrin-III C-methyltransferase activity"/>
    <property type="evidence" value="ECO:0007669"/>
    <property type="project" value="UniProtKB-EC"/>
</dbReference>
<dbReference type="OrthoDB" id="9815856at2"/>
<dbReference type="InterPro" id="IPR035996">
    <property type="entry name" value="4pyrrol_Methylase_sf"/>
</dbReference>
<dbReference type="PROSITE" id="PS00839">
    <property type="entry name" value="SUMT_1"/>
    <property type="match status" value="1"/>
</dbReference>
<dbReference type="NCBIfam" id="TIGR01469">
    <property type="entry name" value="cobA_cysG_Cterm"/>
    <property type="match status" value="1"/>
</dbReference>
<dbReference type="CDD" id="cd11642">
    <property type="entry name" value="SUMT"/>
    <property type="match status" value="1"/>
</dbReference>
<comment type="pathway">
    <text evidence="8">Porphyrin-containing compound metabolism; siroheme biosynthesis; precorrin-2 from uroporphyrinogen III: step 1/1.</text>
</comment>
<comment type="similarity">
    <text evidence="1 10">Belongs to the precorrin methyltransferase family.</text>
</comment>
<evidence type="ECO:0000256" key="4">
    <source>
        <dbReference type="ARBA" id="ARBA00022603"/>
    </source>
</evidence>
<dbReference type="PROSITE" id="PS00840">
    <property type="entry name" value="SUMT_2"/>
    <property type="match status" value="1"/>
</dbReference>
<dbReference type="KEGG" id="amuc:Pan181_20270"/>
<dbReference type="Gene3D" id="3.40.50.10090">
    <property type="match status" value="2"/>
</dbReference>
<accession>A0A518AM80</accession>
<evidence type="ECO:0000259" key="11">
    <source>
        <dbReference type="Pfam" id="PF00590"/>
    </source>
</evidence>
<dbReference type="AlphaFoldDB" id="A0A518AM80"/>
<dbReference type="InterPro" id="IPR050161">
    <property type="entry name" value="Siro_Cobalamin_biosynth"/>
</dbReference>
<dbReference type="InterPro" id="IPR014777">
    <property type="entry name" value="4pyrrole_Mease_sub1"/>
</dbReference>
<dbReference type="NCBIfam" id="NF004790">
    <property type="entry name" value="PRK06136.1"/>
    <property type="match status" value="1"/>
</dbReference>
<evidence type="ECO:0000256" key="3">
    <source>
        <dbReference type="ARBA" id="ARBA00022573"/>
    </source>
</evidence>
<keyword evidence="4 10" id="KW-0489">Methyltransferase</keyword>
<dbReference type="GO" id="GO:0032259">
    <property type="term" value="P:methylation"/>
    <property type="evidence" value="ECO:0007669"/>
    <property type="project" value="UniProtKB-KW"/>
</dbReference>
<dbReference type="SUPFAM" id="SSF69618">
    <property type="entry name" value="HemD-like"/>
    <property type="match status" value="1"/>
</dbReference>
<reference evidence="13 14" key="1">
    <citation type="submission" date="2019-02" db="EMBL/GenBank/DDBJ databases">
        <title>Deep-cultivation of Planctomycetes and their phenomic and genomic characterization uncovers novel biology.</title>
        <authorList>
            <person name="Wiegand S."/>
            <person name="Jogler M."/>
            <person name="Boedeker C."/>
            <person name="Pinto D."/>
            <person name="Vollmers J."/>
            <person name="Rivas-Marin E."/>
            <person name="Kohn T."/>
            <person name="Peeters S.H."/>
            <person name="Heuer A."/>
            <person name="Rast P."/>
            <person name="Oberbeckmann S."/>
            <person name="Bunk B."/>
            <person name="Jeske O."/>
            <person name="Meyerdierks A."/>
            <person name="Storesund J.E."/>
            <person name="Kallscheuer N."/>
            <person name="Luecker S."/>
            <person name="Lage O.M."/>
            <person name="Pohl T."/>
            <person name="Merkel B.J."/>
            <person name="Hornburger P."/>
            <person name="Mueller R.-W."/>
            <person name="Bruemmer F."/>
            <person name="Labrenz M."/>
            <person name="Spormann A.M."/>
            <person name="Op den Camp H."/>
            <person name="Overmann J."/>
            <person name="Amann R."/>
            <person name="Jetten M.S.M."/>
            <person name="Mascher T."/>
            <person name="Medema M.H."/>
            <person name="Devos D.P."/>
            <person name="Kaster A.-K."/>
            <person name="Ovreas L."/>
            <person name="Rohde M."/>
            <person name="Galperin M.Y."/>
            <person name="Jogler C."/>
        </authorList>
    </citation>
    <scope>NUCLEOTIDE SEQUENCE [LARGE SCALE GENOMIC DNA]</scope>
    <source>
        <strain evidence="13 14">Pan181</strain>
    </source>
</reference>
<dbReference type="InterPro" id="IPR014776">
    <property type="entry name" value="4pyrrole_Mease_sub2"/>
</dbReference>
<dbReference type="InterPro" id="IPR003754">
    <property type="entry name" value="4pyrrol_synth_uPrphyn_synth"/>
</dbReference>
<keyword evidence="6" id="KW-0949">S-adenosyl-L-methionine</keyword>
<evidence type="ECO:0000256" key="10">
    <source>
        <dbReference type="RuleBase" id="RU003960"/>
    </source>
</evidence>
<keyword evidence="7" id="KW-0627">Porphyrin biosynthesis</keyword>
<keyword evidence="3" id="KW-0169">Cobalamin biosynthesis</keyword>
<evidence type="ECO:0000256" key="8">
    <source>
        <dbReference type="ARBA" id="ARBA00025705"/>
    </source>
</evidence>
<dbReference type="PANTHER" id="PTHR45790:SF3">
    <property type="entry name" value="S-ADENOSYL-L-METHIONINE-DEPENDENT UROPORPHYRINOGEN III METHYLTRANSFERASE, CHLOROPLASTIC"/>
    <property type="match status" value="1"/>
</dbReference>
<dbReference type="Proteomes" id="UP000315750">
    <property type="component" value="Chromosome"/>
</dbReference>